<dbReference type="InterPro" id="IPR028081">
    <property type="entry name" value="Leu-bd"/>
</dbReference>
<keyword evidence="2 3" id="KW-0732">Signal</keyword>
<feature type="signal peptide" evidence="3">
    <location>
        <begin position="1"/>
        <end position="20"/>
    </location>
</feature>
<dbReference type="Proteomes" id="UP001629246">
    <property type="component" value="Unassembled WGS sequence"/>
</dbReference>
<name>A0ABW9A6Y2_9BURK</name>
<comment type="similarity">
    <text evidence="1">Belongs to the leucine-binding protein family.</text>
</comment>
<evidence type="ECO:0000256" key="1">
    <source>
        <dbReference type="ARBA" id="ARBA00010062"/>
    </source>
</evidence>
<dbReference type="PANTHER" id="PTHR47151">
    <property type="entry name" value="LEU/ILE/VAL-BINDING ABC TRANSPORTER SUBUNIT"/>
    <property type="match status" value="1"/>
</dbReference>
<dbReference type="CDD" id="cd06342">
    <property type="entry name" value="PBP1_ABC_LIVBP-like"/>
    <property type="match status" value="1"/>
</dbReference>
<protein>
    <submittedName>
        <fullName evidence="5">Branched-chain amino acid ABC transporter substrate-binding protein</fullName>
    </submittedName>
</protein>
<dbReference type="EMBL" id="JAQQFM010000004">
    <property type="protein sequence ID" value="MFL9924651.1"/>
    <property type="molecule type" value="Genomic_DNA"/>
</dbReference>
<accession>A0ABW9A6Y2</accession>
<reference evidence="5 6" key="1">
    <citation type="journal article" date="2024" name="Chem. Sci.">
        <title>Discovery of megapolipeptins by genome mining of a Burkholderiales bacteria collection.</title>
        <authorList>
            <person name="Paulo B.S."/>
            <person name="Recchia M.J.J."/>
            <person name="Lee S."/>
            <person name="Fergusson C.H."/>
            <person name="Romanowski S.B."/>
            <person name="Hernandez A."/>
            <person name="Krull N."/>
            <person name="Liu D.Y."/>
            <person name="Cavanagh H."/>
            <person name="Bos A."/>
            <person name="Gray C.A."/>
            <person name="Murphy B.T."/>
            <person name="Linington R.G."/>
            <person name="Eustaquio A.S."/>
        </authorList>
    </citation>
    <scope>NUCLEOTIDE SEQUENCE [LARGE SCALE GENOMIC DNA]</scope>
    <source>
        <strain evidence="5 6">RL21-008-BIB-A</strain>
    </source>
</reference>
<keyword evidence="6" id="KW-1185">Reference proteome</keyword>
<dbReference type="PANTHER" id="PTHR47151:SF2">
    <property type="entry name" value="AMINO ACID BINDING PROTEIN"/>
    <property type="match status" value="1"/>
</dbReference>
<sequence length="378" mass="41105">MVALALLAVALFYSAAQAWAATPPPPASIVLIGFAAPLSEFSARHGRNAALLAIEEANKDNPRIAGQPVQFQLLEQDDKSDVVVTPYVARTLVASKVIGVVGHWSSATTMAAAPVYSDAGLAHISPTAWTRELTQKSFKTIFQMVGNNAAGLAFAADYLVRDQKLKHVFILDDGGYLGTAMAGYFYENVKTAGGEVVHRASINSKTSDFNPPLQRAQQLQPDLIFFSGRTVQSGVLTSNLPRFQMQPALLLTDNVVNEDFLRNVAKTETPVMAIVPGTPVQRRPRMAALEKKYIERYDAEMTAFGAYAYDSVHLLIAAAKKSNSLDRGKIVEALREIRYAGVTGNIGFDASGALLRPDYTLYRIEQKKWVPVKVFGGK</sequence>
<evidence type="ECO:0000256" key="3">
    <source>
        <dbReference type="SAM" id="SignalP"/>
    </source>
</evidence>
<dbReference type="InterPro" id="IPR028082">
    <property type="entry name" value="Peripla_BP_I"/>
</dbReference>
<proteinExistence type="inferred from homology"/>
<dbReference type="Gene3D" id="3.40.50.2300">
    <property type="match status" value="2"/>
</dbReference>
<gene>
    <name evidence="5" type="ORF">PQR62_10265</name>
</gene>
<feature type="chain" id="PRO_5046874944" evidence="3">
    <location>
        <begin position="21"/>
        <end position="378"/>
    </location>
</feature>
<dbReference type="SUPFAM" id="SSF53822">
    <property type="entry name" value="Periplasmic binding protein-like I"/>
    <property type="match status" value="1"/>
</dbReference>
<comment type="caution">
    <text evidence="5">The sequence shown here is derived from an EMBL/GenBank/DDBJ whole genome shotgun (WGS) entry which is preliminary data.</text>
</comment>
<organism evidence="5 6">
    <name type="scientific">Herbaspirillum lusitanum</name>
    <dbReference type="NCBI Taxonomy" id="213312"/>
    <lineage>
        <taxon>Bacteria</taxon>
        <taxon>Pseudomonadati</taxon>
        <taxon>Pseudomonadota</taxon>
        <taxon>Betaproteobacteria</taxon>
        <taxon>Burkholderiales</taxon>
        <taxon>Oxalobacteraceae</taxon>
        <taxon>Herbaspirillum</taxon>
    </lineage>
</organism>
<evidence type="ECO:0000259" key="4">
    <source>
        <dbReference type="Pfam" id="PF13458"/>
    </source>
</evidence>
<dbReference type="RefSeq" id="WP_408157498.1">
    <property type="nucleotide sequence ID" value="NZ_JAQQFM010000004.1"/>
</dbReference>
<feature type="domain" description="Leucine-binding protein" evidence="4">
    <location>
        <begin position="38"/>
        <end position="366"/>
    </location>
</feature>
<dbReference type="Pfam" id="PF13458">
    <property type="entry name" value="Peripla_BP_6"/>
    <property type="match status" value="1"/>
</dbReference>
<evidence type="ECO:0000256" key="2">
    <source>
        <dbReference type="ARBA" id="ARBA00022729"/>
    </source>
</evidence>
<evidence type="ECO:0000313" key="6">
    <source>
        <dbReference type="Proteomes" id="UP001629246"/>
    </source>
</evidence>
<evidence type="ECO:0000313" key="5">
    <source>
        <dbReference type="EMBL" id="MFL9924651.1"/>
    </source>
</evidence>